<dbReference type="Proteomes" id="UP000824041">
    <property type="component" value="Unassembled WGS sequence"/>
</dbReference>
<keyword evidence="1" id="KW-0378">Hydrolase</keyword>
<dbReference type="PANTHER" id="PTHR30337">
    <property type="entry name" value="COMPONENT OF ATP-DEPENDENT DSDNA EXONUCLEASE"/>
    <property type="match status" value="1"/>
</dbReference>
<proteinExistence type="predicted"/>
<protein>
    <submittedName>
        <fullName evidence="3">DNA repair exonuclease</fullName>
    </submittedName>
</protein>
<reference evidence="3" key="2">
    <citation type="submission" date="2021-04" db="EMBL/GenBank/DDBJ databases">
        <authorList>
            <person name="Gilroy R."/>
        </authorList>
    </citation>
    <scope>NUCLEOTIDE SEQUENCE</scope>
    <source>
        <strain evidence="3">14324</strain>
    </source>
</reference>
<dbReference type="AlphaFoldDB" id="A0A9D2ISW8"/>
<dbReference type="SUPFAM" id="SSF56300">
    <property type="entry name" value="Metallo-dependent phosphatases"/>
    <property type="match status" value="1"/>
</dbReference>
<dbReference type="EMBL" id="DXBU01000026">
    <property type="protein sequence ID" value="HIZ21600.1"/>
    <property type="molecule type" value="Genomic_DNA"/>
</dbReference>
<accession>A0A9D2ISW8</accession>
<gene>
    <name evidence="3" type="ORF">IAA21_02215</name>
</gene>
<feature type="domain" description="Calcineurin-like phosphoesterase" evidence="2">
    <location>
        <begin position="1"/>
        <end position="186"/>
    </location>
</feature>
<comment type="caution">
    <text evidence="3">The sequence shown here is derived from an EMBL/GenBank/DDBJ whole genome shotgun (WGS) entry which is preliminary data.</text>
</comment>
<sequence length="350" mass="40196">MRFIHLADVHLGAVPDKGCPWSSKREEEIWETFRRVIADISNAPVDLLFIAGDLFHRQPLLRELKEVNYLFSTIPRTRVFLMAGNHDYLKRDSFYRGFQWEPNVTFFDQEEVTCVRDEELGVCVYGMSYHSQEIRENLYDPLKPEGVEGFHVLLAHGGDEKHIPIDAAALAGAGFDYIALGHIHKPQALIKDTAVYAGALEPIDRNDLGPHGYVEGRYENGQVKTNFVPFACRSYQQILLTLREDSTQFSLEEMLKGDIMKKGGRNIYRVILQGVRSPEFMVLTEKLKVYGNITEVLDESRPAYDLEELLSRYRGTLIGDYIQYFLDKKRTSVEEKALYYGLQALLETSR</sequence>
<dbReference type="InterPro" id="IPR041796">
    <property type="entry name" value="Mre11_N"/>
</dbReference>
<name>A0A9D2ISW8_9FIRM</name>
<dbReference type="InterPro" id="IPR050535">
    <property type="entry name" value="DNA_Repair-Maintenance_Comp"/>
</dbReference>
<dbReference type="GO" id="GO:0004527">
    <property type="term" value="F:exonuclease activity"/>
    <property type="evidence" value="ECO:0007669"/>
    <property type="project" value="UniProtKB-KW"/>
</dbReference>
<dbReference type="CDD" id="cd00840">
    <property type="entry name" value="MPP_Mre11_N"/>
    <property type="match status" value="1"/>
</dbReference>
<organism evidence="3 4">
    <name type="scientific">Candidatus Blautia faecigallinarum</name>
    <dbReference type="NCBI Taxonomy" id="2838488"/>
    <lineage>
        <taxon>Bacteria</taxon>
        <taxon>Bacillati</taxon>
        <taxon>Bacillota</taxon>
        <taxon>Clostridia</taxon>
        <taxon>Lachnospirales</taxon>
        <taxon>Lachnospiraceae</taxon>
        <taxon>Blautia</taxon>
    </lineage>
</organism>
<dbReference type="InterPro" id="IPR004843">
    <property type="entry name" value="Calcineurin-like_PHP"/>
</dbReference>
<keyword evidence="3" id="KW-0269">Exonuclease</keyword>
<evidence type="ECO:0000313" key="4">
    <source>
        <dbReference type="Proteomes" id="UP000824041"/>
    </source>
</evidence>
<evidence type="ECO:0000259" key="2">
    <source>
        <dbReference type="Pfam" id="PF00149"/>
    </source>
</evidence>
<evidence type="ECO:0000256" key="1">
    <source>
        <dbReference type="ARBA" id="ARBA00022801"/>
    </source>
</evidence>
<dbReference type="InterPro" id="IPR029052">
    <property type="entry name" value="Metallo-depent_PP-like"/>
</dbReference>
<dbReference type="Pfam" id="PF00149">
    <property type="entry name" value="Metallophos"/>
    <property type="match status" value="1"/>
</dbReference>
<reference evidence="3" key="1">
    <citation type="journal article" date="2021" name="PeerJ">
        <title>Extensive microbial diversity within the chicken gut microbiome revealed by metagenomics and culture.</title>
        <authorList>
            <person name="Gilroy R."/>
            <person name="Ravi A."/>
            <person name="Getino M."/>
            <person name="Pursley I."/>
            <person name="Horton D.L."/>
            <person name="Alikhan N.F."/>
            <person name="Baker D."/>
            <person name="Gharbi K."/>
            <person name="Hall N."/>
            <person name="Watson M."/>
            <person name="Adriaenssens E.M."/>
            <person name="Foster-Nyarko E."/>
            <person name="Jarju S."/>
            <person name="Secka A."/>
            <person name="Antonio M."/>
            <person name="Oren A."/>
            <person name="Chaudhuri R.R."/>
            <person name="La Ragione R."/>
            <person name="Hildebrand F."/>
            <person name="Pallen M.J."/>
        </authorList>
    </citation>
    <scope>NUCLEOTIDE SEQUENCE</scope>
    <source>
        <strain evidence="3">14324</strain>
    </source>
</reference>
<evidence type="ECO:0000313" key="3">
    <source>
        <dbReference type="EMBL" id="HIZ21600.1"/>
    </source>
</evidence>
<keyword evidence="3" id="KW-0540">Nuclease</keyword>
<dbReference type="Gene3D" id="3.60.21.10">
    <property type="match status" value="1"/>
</dbReference>